<dbReference type="NCBIfam" id="TIGR00556">
    <property type="entry name" value="pantethn_trn"/>
    <property type="match status" value="1"/>
</dbReference>
<evidence type="ECO:0000256" key="6">
    <source>
        <dbReference type="ARBA" id="ARBA00023098"/>
    </source>
</evidence>
<dbReference type="NCBIfam" id="TIGR00516">
    <property type="entry name" value="acpS"/>
    <property type="match status" value="1"/>
</dbReference>
<feature type="binding site" evidence="8">
    <location>
        <position position="8"/>
    </location>
    <ligand>
        <name>Mg(2+)</name>
        <dbReference type="ChEBI" id="CHEBI:18420"/>
    </ligand>
</feature>
<evidence type="ECO:0000259" key="9">
    <source>
        <dbReference type="Pfam" id="PF01648"/>
    </source>
</evidence>
<dbReference type="GO" id="GO:0006633">
    <property type="term" value="P:fatty acid biosynthetic process"/>
    <property type="evidence" value="ECO:0007669"/>
    <property type="project" value="UniProtKB-UniRule"/>
</dbReference>
<evidence type="ECO:0000256" key="4">
    <source>
        <dbReference type="ARBA" id="ARBA00022832"/>
    </source>
</evidence>
<dbReference type="GO" id="GO:0008897">
    <property type="term" value="F:holo-[acyl-carrier-protein] synthase activity"/>
    <property type="evidence" value="ECO:0007669"/>
    <property type="project" value="UniProtKB-UniRule"/>
</dbReference>
<feature type="binding site" evidence="8">
    <location>
        <position position="58"/>
    </location>
    <ligand>
        <name>Mg(2+)</name>
        <dbReference type="ChEBI" id="CHEBI:18420"/>
    </ligand>
</feature>
<keyword evidence="5 8" id="KW-0460">Magnesium</keyword>
<evidence type="ECO:0000256" key="1">
    <source>
        <dbReference type="ARBA" id="ARBA00022516"/>
    </source>
</evidence>
<comment type="cofactor">
    <cofactor evidence="8">
        <name>Mg(2+)</name>
        <dbReference type="ChEBI" id="CHEBI:18420"/>
    </cofactor>
</comment>
<dbReference type="PATRIC" id="fig|1408103.3.peg.4450"/>
<comment type="caution">
    <text evidence="10">The sequence shown here is derived from an EMBL/GenBank/DDBJ whole genome shotgun (WGS) entry which is preliminary data.</text>
</comment>
<dbReference type="Gene3D" id="3.90.470.20">
    <property type="entry name" value="4'-phosphopantetheinyl transferase domain"/>
    <property type="match status" value="1"/>
</dbReference>
<keyword evidence="8" id="KW-0963">Cytoplasm</keyword>
<dbReference type="InterPro" id="IPR008278">
    <property type="entry name" value="4-PPantetheinyl_Trfase_dom"/>
</dbReference>
<evidence type="ECO:0000256" key="2">
    <source>
        <dbReference type="ARBA" id="ARBA00022679"/>
    </source>
</evidence>
<dbReference type="EC" id="2.7.8.7" evidence="8"/>
<dbReference type="AlphaFoldDB" id="A0A0M2SRG0"/>
<evidence type="ECO:0000256" key="8">
    <source>
        <dbReference type="HAMAP-Rule" id="MF_00101"/>
    </source>
</evidence>
<gene>
    <name evidence="8" type="primary">acpS</name>
    <name evidence="10" type="ORF">WQ57_20095</name>
</gene>
<dbReference type="GO" id="GO:0000287">
    <property type="term" value="F:magnesium ion binding"/>
    <property type="evidence" value="ECO:0007669"/>
    <property type="project" value="UniProtKB-UniRule"/>
</dbReference>
<dbReference type="RefSeq" id="WP_046525560.1">
    <property type="nucleotide sequence ID" value="NZ_LAYY01000035.1"/>
</dbReference>
<dbReference type="SUPFAM" id="SSF56214">
    <property type="entry name" value="4'-phosphopantetheinyl transferase"/>
    <property type="match status" value="1"/>
</dbReference>
<accession>A0A0M2SRG0</accession>
<keyword evidence="3 8" id="KW-0479">Metal-binding</keyword>
<dbReference type="InterPro" id="IPR002582">
    <property type="entry name" value="ACPS"/>
</dbReference>
<dbReference type="GO" id="GO:0005737">
    <property type="term" value="C:cytoplasm"/>
    <property type="evidence" value="ECO:0007669"/>
    <property type="project" value="UniProtKB-SubCell"/>
</dbReference>
<proteinExistence type="inferred from homology"/>
<evidence type="ECO:0000256" key="7">
    <source>
        <dbReference type="ARBA" id="ARBA00023160"/>
    </source>
</evidence>
<dbReference type="Pfam" id="PF01648">
    <property type="entry name" value="ACPS"/>
    <property type="match status" value="1"/>
</dbReference>
<dbReference type="EMBL" id="LAYY01000035">
    <property type="protein sequence ID" value="KKK36261.1"/>
    <property type="molecule type" value="Genomic_DNA"/>
</dbReference>
<comment type="function">
    <text evidence="8">Transfers the 4'-phosphopantetheine moiety from coenzyme A to a Ser of acyl-carrier-protein.</text>
</comment>
<dbReference type="OrthoDB" id="517356at2"/>
<dbReference type="HAMAP" id="MF_00101">
    <property type="entry name" value="AcpS"/>
    <property type="match status" value="1"/>
</dbReference>
<reference evidence="10 11" key="1">
    <citation type="submission" date="2015-04" db="EMBL/GenBank/DDBJ databases">
        <title>Taxonomic description and genome sequence of Bacillus campisalis sp. nov., a novel member of the genus Bacillus isolated from solar saltern.</title>
        <authorList>
            <person name="Mathan Kumar R."/>
            <person name="Kaur G."/>
            <person name="Kumar A."/>
            <person name="Singh N.K."/>
            <person name="Kaur N."/>
            <person name="Kumar N."/>
            <person name="Mayilraj S."/>
        </authorList>
    </citation>
    <scope>NUCLEOTIDE SEQUENCE [LARGE SCALE GENOMIC DNA]</scope>
    <source>
        <strain evidence="10 11">SA2-6</strain>
    </source>
</reference>
<dbReference type="InterPro" id="IPR037143">
    <property type="entry name" value="4-PPantetheinyl_Trfase_dom_sf"/>
</dbReference>
<comment type="similarity">
    <text evidence="8">Belongs to the P-Pant transferase superfamily. AcpS family.</text>
</comment>
<keyword evidence="7 8" id="KW-0275">Fatty acid biosynthesis</keyword>
<organism evidence="10 11">
    <name type="scientific">Mesobacillus campisalis</name>
    <dbReference type="NCBI Taxonomy" id="1408103"/>
    <lineage>
        <taxon>Bacteria</taxon>
        <taxon>Bacillati</taxon>
        <taxon>Bacillota</taxon>
        <taxon>Bacilli</taxon>
        <taxon>Bacillales</taxon>
        <taxon>Bacillaceae</taxon>
        <taxon>Mesobacillus</taxon>
    </lineage>
</organism>
<sequence>MIAGIGMDIVEISRIAAMLEKQKRFAERILTEEERRVFNTLAGRRKAEFLAGRFAAKEAFSKAAGTGIGKELSFQDIEIGTSPLGQPLILKPFSEGVHLSITHSSEYAAAQVVIEEANN</sequence>
<keyword evidence="6 8" id="KW-0443">Lipid metabolism</keyword>
<dbReference type="InterPro" id="IPR004568">
    <property type="entry name" value="Ppantetheine-prot_Trfase_dom"/>
</dbReference>
<evidence type="ECO:0000313" key="10">
    <source>
        <dbReference type="EMBL" id="KKK36261.1"/>
    </source>
</evidence>
<keyword evidence="1 8" id="KW-0444">Lipid biosynthesis</keyword>
<evidence type="ECO:0000313" key="11">
    <source>
        <dbReference type="Proteomes" id="UP000034166"/>
    </source>
</evidence>
<evidence type="ECO:0000256" key="3">
    <source>
        <dbReference type="ARBA" id="ARBA00022723"/>
    </source>
</evidence>
<evidence type="ECO:0000256" key="5">
    <source>
        <dbReference type="ARBA" id="ARBA00022842"/>
    </source>
</evidence>
<feature type="domain" description="4'-phosphopantetheinyl transferase" evidence="9">
    <location>
        <begin position="4"/>
        <end position="110"/>
    </location>
</feature>
<keyword evidence="2 8" id="KW-0808">Transferase</keyword>
<keyword evidence="11" id="KW-1185">Reference proteome</keyword>
<keyword evidence="4 8" id="KW-0276">Fatty acid metabolism</keyword>
<comment type="subcellular location">
    <subcellularLocation>
        <location evidence="8">Cytoplasm</location>
    </subcellularLocation>
</comment>
<name>A0A0M2SRG0_9BACI</name>
<dbReference type="Proteomes" id="UP000034166">
    <property type="component" value="Unassembled WGS sequence"/>
</dbReference>
<protein>
    <recommendedName>
        <fullName evidence="8">Holo-[acyl-carrier-protein] synthase</fullName>
        <shortName evidence="8">Holo-ACP synthase</shortName>
        <ecNumber evidence="8">2.7.8.7</ecNumber>
    </recommendedName>
    <alternativeName>
        <fullName evidence="8">4'-phosphopantetheinyl transferase AcpS</fullName>
    </alternativeName>
</protein>
<comment type="catalytic activity">
    <reaction evidence="8">
        <text>apo-[ACP] + CoA = holo-[ACP] + adenosine 3',5'-bisphosphate + H(+)</text>
        <dbReference type="Rhea" id="RHEA:12068"/>
        <dbReference type="Rhea" id="RHEA-COMP:9685"/>
        <dbReference type="Rhea" id="RHEA-COMP:9690"/>
        <dbReference type="ChEBI" id="CHEBI:15378"/>
        <dbReference type="ChEBI" id="CHEBI:29999"/>
        <dbReference type="ChEBI" id="CHEBI:57287"/>
        <dbReference type="ChEBI" id="CHEBI:58343"/>
        <dbReference type="ChEBI" id="CHEBI:64479"/>
        <dbReference type="EC" id="2.7.8.7"/>
    </reaction>
</comment>